<evidence type="ECO:0000313" key="2">
    <source>
        <dbReference type="Proteomes" id="UP000334340"/>
    </source>
</evidence>
<dbReference type="Proteomes" id="UP000334340">
    <property type="component" value="Unassembled WGS sequence"/>
</dbReference>
<dbReference type="InterPro" id="IPR029044">
    <property type="entry name" value="Nucleotide-diphossugar_trans"/>
</dbReference>
<dbReference type="GO" id="GO:0016740">
    <property type="term" value="F:transferase activity"/>
    <property type="evidence" value="ECO:0007669"/>
    <property type="project" value="UniProtKB-KW"/>
</dbReference>
<keyword evidence="1" id="KW-0808">Transferase</keyword>
<dbReference type="PANTHER" id="PTHR46830:SF2">
    <property type="entry name" value="ALPHA-1,4-N-ACETYLGLUCOSAMINYLTRANSFERASE"/>
    <property type="match status" value="1"/>
</dbReference>
<evidence type="ECO:0000313" key="1">
    <source>
        <dbReference type="EMBL" id="VUZ84002.1"/>
    </source>
</evidence>
<organism evidence="1 2">
    <name type="scientific">Candidatus Methylomirabilis lanthanidiphila</name>
    <dbReference type="NCBI Taxonomy" id="2211376"/>
    <lineage>
        <taxon>Bacteria</taxon>
        <taxon>Candidatus Methylomirabilota</taxon>
        <taxon>Candidatus Methylomirabilia</taxon>
        <taxon>Candidatus Methylomirabilales</taxon>
        <taxon>Candidatus Methylomirabilaceae</taxon>
        <taxon>Candidatus Methylomirabilis</taxon>
    </lineage>
</organism>
<dbReference type="Gene3D" id="3.90.550.20">
    <property type="match status" value="1"/>
</dbReference>
<name>A0A564ZH68_9BACT</name>
<dbReference type="Pfam" id="PF04488">
    <property type="entry name" value="Gly_transf_sug"/>
    <property type="match status" value="1"/>
</dbReference>
<dbReference type="PANTHER" id="PTHR46830">
    <property type="entry name" value="TRANSFERASE, PUTATIVE-RELATED"/>
    <property type="match status" value="1"/>
</dbReference>
<sequence length="326" mass="37935">MSATPSTRIPRIFHFVYGLRRQTEPFHLVHYLCLESCLRANRPDRLLFHYHYEPWGEYWDLVRDRIQLVRIPRPEFPKGYRYADRRVEKCRYAHESDFVRLDVLIEHGGVYADIDTLFINPVQDSLFEKVFILAKESDVPDMAGGRLRPSLCNAFIMSAPGAEFGRLWRSKLIQAFDGSWSRHSTLLPADLARERPELIHIEPARTVYPFMWAREDLRRLLEGCEPVDARVASIHLWAHLWWAEQRRDFSDFHAGLMTERHVGIVDTTFNVLARPFLPRAARSVPSWRRMAYIAAATRARAGVLGARIAARIRREMEAPFGPDATP</sequence>
<dbReference type="InterPro" id="IPR007577">
    <property type="entry name" value="GlycoTrfase_DXD_sugar-bd_CS"/>
</dbReference>
<accession>A0A564ZH68</accession>
<gene>
    <name evidence="1" type="ORF">MELA_00366</name>
</gene>
<protein>
    <submittedName>
        <fullName evidence="1">Glycosyltransferase sugar-binding region containing DXD motif protein</fullName>
    </submittedName>
</protein>
<keyword evidence="2" id="KW-1185">Reference proteome</keyword>
<proteinExistence type="predicted"/>
<dbReference type="EMBL" id="CABIKM010000005">
    <property type="protein sequence ID" value="VUZ84002.1"/>
    <property type="molecule type" value="Genomic_DNA"/>
</dbReference>
<reference evidence="1 2" key="1">
    <citation type="submission" date="2019-07" db="EMBL/GenBank/DDBJ databases">
        <authorList>
            <person name="Cremers G."/>
        </authorList>
    </citation>
    <scope>NUCLEOTIDE SEQUENCE [LARGE SCALE GENOMIC DNA]</scope>
</reference>
<dbReference type="AlphaFoldDB" id="A0A564ZH68"/>
<dbReference type="SUPFAM" id="SSF53448">
    <property type="entry name" value="Nucleotide-diphospho-sugar transferases"/>
    <property type="match status" value="1"/>
</dbReference>